<proteinExistence type="predicted"/>
<evidence type="ECO:0000256" key="1">
    <source>
        <dbReference type="SAM" id="MobiDB-lite"/>
    </source>
</evidence>
<gene>
    <name evidence="2" type="ORF">GOODEAATRI_024699</name>
</gene>
<dbReference type="EMBL" id="JAHRIO010052777">
    <property type="protein sequence ID" value="MEQ2176108.1"/>
    <property type="molecule type" value="Genomic_DNA"/>
</dbReference>
<dbReference type="Proteomes" id="UP001476798">
    <property type="component" value="Unassembled WGS sequence"/>
</dbReference>
<feature type="region of interest" description="Disordered" evidence="1">
    <location>
        <begin position="92"/>
        <end position="126"/>
    </location>
</feature>
<feature type="compositionally biased region" description="Polar residues" evidence="1">
    <location>
        <begin position="104"/>
        <end position="114"/>
    </location>
</feature>
<evidence type="ECO:0000313" key="3">
    <source>
        <dbReference type="Proteomes" id="UP001476798"/>
    </source>
</evidence>
<organism evidence="2 3">
    <name type="scientific">Goodea atripinnis</name>
    <dbReference type="NCBI Taxonomy" id="208336"/>
    <lineage>
        <taxon>Eukaryota</taxon>
        <taxon>Metazoa</taxon>
        <taxon>Chordata</taxon>
        <taxon>Craniata</taxon>
        <taxon>Vertebrata</taxon>
        <taxon>Euteleostomi</taxon>
        <taxon>Actinopterygii</taxon>
        <taxon>Neopterygii</taxon>
        <taxon>Teleostei</taxon>
        <taxon>Neoteleostei</taxon>
        <taxon>Acanthomorphata</taxon>
        <taxon>Ovalentaria</taxon>
        <taxon>Atherinomorphae</taxon>
        <taxon>Cyprinodontiformes</taxon>
        <taxon>Goodeidae</taxon>
        <taxon>Goodea</taxon>
    </lineage>
</organism>
<evidence type="ECO:0000313" key="2">
    <source>
        <dbReference type="EMBL" id="MEQ2176108.1"/>
    </source>
</evidence>
<name>A0ABV0NXL6_9TELE</name>
<keyword evidence="3" id="KW-1185">Reference proteome</keyword>
<comment type="caution">
    <text evidence="2">The sequence shown here is derived from an EMBL/GenBank/DDBJ whole genome shotgun (WGS) entry which is preliminary data.</text>
</comment>
<accession>A0ABV0NXL6</accession>
<protein>
    <submittedName>
        <fullName evidence="2">Uncharacterized protein</fullName>
    </submittedName>
</protein>
<sequence>MIMAQSKNFYLFEHLILCAVHCYSVDHRMDPYDPTPSAKVDSVLSTMTSPYHLPLEEKRSRVAFFKAAAEEAFPITDRYPLDEAISFFDVGQESDDSTRKDDGSSSPATASQLGSLDAEESQLSGRSATSGLAMSVTTHSQLSAHCSWSYLALSRRQLA</sequence>
<reference evidence="2 3" key="1">
    <citation type="submission" date="2021-06" db="EMBL/GenBank/DDBJ databases">
        <authorList>
            <person name="Palmer J.M."/>
        </authorList>
    </citation>
    <scope>NUCLEOTIDE SEQUENCE [LARGE SCALE GENOMIC DNA]</scope>
    <source>
        <strain evidence="2 3">GA_2019</strain>
        <tissue evidence="2">Muscle</tissue>
    </source>
</reference>